<reference evidence="3" key="1">
    <citation type="journal article" date="2020" name="Stud. Mycol.">
        <title>101 Dothideomycetes genomes: a test case for predicting lifestyles and emergence of pathogens.</title>
        <authorList>
            <person name="Haridas S."/>
            <person name="Albert R."/>
            <person name="Binder M."/>
            <person name="Bloem J."/>
            <person name="Labutti K."/>
            <person name="Salamov A."/>
            <person name="Andreopoulos B."/>
            <person name="Baker S."/>
            <person name="Barry K."/>
            <person name="Bills G."/>
            <person name="Bluhm B."/>
            <person name="Cannon C."/>
            <person name="Castanera R."/>
            <person name="Culley D."/>
            <person name="Daum C."/>
            <person name="Ezra D."/>
            <person name="Gonzalez J."/>
            <person name="Henrissat B."/>
            <person name="Kuo A."/>
            <person name="Liang C."/>
            <person name="Lipzen A."/>
            <person name="Lutzoni F."/>
            <person name="Magnuson J."/>
            <person name="Mondo S."/>
            <person name="Nolan M."/>
            <person name="Ohm R."/>
            <person name="Pangilinan J."/>
            <person name="Park H.-J."/>
            <person name="Ramirez L."/>
            <person name="Alfaro M."/>
            <person name="Sun H."/>
            <person name="Tritt A."/>
            <person name="Yoshinaga Y."/>
            <person name="Zwiers L.-H."/>
            <person name="Turgeon B."/>
            <person name="Goodwin S."/>
            <person name="Spatafora J."/>
            <person name="Crous P."/>
            <person name="Grigoriev I."/>
        </authorList>
    </citation>
    <scope>NUCLEOTIDE SEQUENCE</scope>
    <source>
        <strain evidence="3">CBS 473.64</strain>
    </source>
</reference>
<evidence type="ECO:0000256" key="1">
    <source>
        <dbReference type="SAM" id="MobiDB-lite"/>
    </source>
</evidence>
<dbReference type="EMBL" id="MU006784">
    <property type="protein sequence ID" value="KAF2640601.1"/>
    <property type="molecule type" value="Genomic_DNA"/>
</dbReference>
<proteinExistence type="predicted"/>
<evidence type="ECO:0000259" key="2">
    <source>
        <dbReference type="PROSITE" id="PS50181"/>
    </source>
</evidence>
<organism evidence="3 4">
    <name type="scientific">Massarina eburnea CBS 473.64</name>
    <dbReference type="NCBI Taxonomy" id="1395130"/>
    <lineage>
        <taxon>Eukaryota</taxon>
        <taxon>Fungi</taxon>
        <taxon>Dikarya</taxon>
        <taxon>Ascomycota</taxon>
        <taxon>Pezizomycotina</taxon>
        <taxon>Dothideomycetes</taxon>
        <taxon>Pleosporomycetidae</taxon>
        <taxon>Pleosporales</taxon>
        <taxon>Massarineae</taxon>
        <taxon>Massarinaceae</taxon>
        <taxon>Massarina</taxon>
    </lineage>
</organism>
<sequence>MSAAAGAPPPPPPPPNHFSVLPAELLLQIIEQLSIQDFVRLALVYYPLLRRHNLVPPMTRSTFESLLKSHKTFEQRLQMLRLNDSRTTDGSAYRRSMPLVNLPNELKFEILSYLAPAEVMAWLLSDPVRFSIFFSIIDEGTIRGLEEAITEDGVDDAGGGDSDVSGSEKGKGKRE</sequence>
<dbReference type="Pfam" id="PF00646">
    <property type="entry name" value="F-box"/>
    <property type="match status" value="1"/>
</dbReference>
<dbReference type="SUPFAM" id="SSF81383">
    <property type="entry name" value="F-box domain"/>
    <property type="match status" value="1"/>
</dbReference>
<dbReference type="InterPro" id="IPR001810">
    <property type="entry name" value="F-box_dom"/>
</dbReference>
<feature type="region of interest" description="Disordered" evidence="1">
    <location>
        <begin position="150"/>
        <end position="175"/>
    </location>
</feature>
<keyword evidence="4" id="KW-1185">Reference proteome</keyword>
<name>A0A6A6S0M1_9PLEO</name>
<dbReference type="AlphaFoldDB" id="A0A6A6S0M1"/>
<dbReference type="OrthoDB" id="3882258at2759"/>
<feature type="compositionally biased region" description="Basic and acidic residues" evidence="1">
    <location>
        <begin position="166"/>
        <end position="175"/>
    </location>
</feature>
<dbReference type="Proteomes" id="UP000799753">
    <property type="component" value="Unassembled WGS sequence"/>
</dbReference>
<dbReference type="InterPro" id="IPR036047">
    <property type="entry name" value="F-box-like_dom_sf"/>
</dbReference>
<dbReference type="CDD" id="cd09917">
    <property type="entry name" value="F-box_SF"/>
    <property type="match status" value="1"/>
</dbReference>
<protein>
    <recommendedName>
        <fullName evidence="2">F-box domain-containing protein</fullName>
    </recommendedName>
</protein>
<accession>A0A6A6S0M1</accession>
<evidence type="ECO:0000313" key="4">
    <source>
        <dbReference type="Proteomes" id="UP000799753"/>
    </source>
</evidence>
<feature type="domain" description="F-box" evidence="2">
    <location>
        <begin position="15"/>
        <end position="66"/>
    </location>
</feature>
<gene>
    <name evidence="3" type="ORF">P280DRAFT_322561</name>
</gene>
<evidence type="ECO:0000313" key="3">
    <source>
        <dbReference type="EMBL" id="KAF2640601.1"/>
    </source>
</evidence>
<dbReference type="PROSITE" id="PS50181">
    <property type="entry name" value="FBOX"/>
    <property type="match status" value="1"/>
</dbReference>